<feature type="region of interest" description="Disordered" evidence="11">
    <location>
        <begin position="39"/>
        <end position="66"/>
    </location>
</feature>
<comment type="caution">
    <text evidence="14">The sequence shown here is derived from an EMBL/GenBank/DDBJ whole genome shotgun (WGS) entry which is preliminary data.</text>
</comment>
<evidence type="ECO:0000256" key="6">
    <source>
        <dbReference type="ARBA" id="ARBA00023069"/>
    </source>
</evidence>
<dbReference type="AlphaFoldDB" id="A0ABD1J4V3"/>
<evidence type="ECO:0000313" key="14">
    <source>
        <dbReference type="EMBL" id="KAL2082211.1"/>
    </source>
</evidence>
<feature type="compositionally biased region" description="Basic and acidic residues" evidence="11">
    <location>
        <begin position="462"/>
        <end position="476"/>
    </location>
</feature>
<feature type="region of interest" description="Disordered" evidence="11">
    <location>
        <begin position="1"/>
        <end position="24"/>
    </location>
</feature>
<comment type="subcellular location">
    <subcellularLocation>
        <location evidence="1">Cytoplasm</location>
        <location evidence="1">Cytoskeleton</location>
        <location evidence="1">Flagellum axoneme</location>
    </subcellularLocation>
</comment>
<evidence type="ECO:0000259" key="12">
    <source>
        <dbReference type="Pfam" id="PF14772"/>
    </source>
</evidence>
<evidence type="ECO:0000256" key="9">
    <source>
        <dbReference type="ARBA" id="ARBA00046115"/>
    </source>
</evidence>
<dbReference type="PANTHER" id="PTHR21625">
    <property type="entry name" value="NYD-SP28 PROTEIN"/>
    <property type="match status" value="1"/>
</dbReference>
<evidence type="ECO:0000313" key="15">
    <source>
        <dbReference type="Proteomes" id="UP001591681"/>
    </source>
</evidence>
<evidence type="ECO:0000256" key="8">
    <source>
        <dbReference type="ARBA" id="ARBA00031554"/>
    </source>
</evidence>
<evidence type="ECO:0000256" key="7">
    <source>
        <dbReference type="ARBA" id="ARBA00023273"/>
    </source>
</evidence>
<feature type="coiled-coil region" evidence="10">
    <location>
        <begin position="158"/>
        <end position="351"/>
    </location>
</feature>
<name>A0ABD1J4V3_9TELE</name>
<dbReference type="Proteomes" id="UP001591681">
    <property type="component" value="Unassembled WGS sequence"/>
</dbReference>
<feature type="domain" description="Dynein regulatory complex protein 1/2 N-terminal" evidence="12">
    <location>
        <begin position="89"/>
        <end position="190"/>
    </location>
</feature>
<evidence type="ECO:0000256" key="3">
    <source>
        <dbReference type="ARBA" id="ARBA00013815"/>
    </source>
</evidence>
<dbReference type="Pfam" id="PF14775">
    <property type="entry name" value="NYD-SP28_assoc"/>
    <property type="match status" value="1"/>
</dbReference>
<accession>A0ABD1J4V3</accession>
<protein>
    <recommendedName>
        <fullName evidence="3">Dynein regulatory complex protein 1</fullName>
    </recommendedName>
    <alternativeName>
        <fullName evidence="8">Coiled-coil domain-containing protein 164</fullName>
    </alternativeName>
</protein>
<dbReference type="EMBL" id="JBHFQA010000019">
    <property type="protein sequence ID" value="KAL2082211.1"/>
    <property type="molecule type" value="Genomic_DNA"/>
</dbReference>
<reference evidence="14 15" key="1">
    <citation type="submission" date="2024-09" db="EMBL/GenBank/DDBJ databases">
        <title>A chromosome-level genome assembly of Gray's grenadier anchovy, Coilia grayii.</title>
        <authorList>
            <person name="Fu Z."/>
        </authorList>
    </citation>
    <scope>NUCLEOTIDE SEQUENCE [LARGE SCALE GENOMIC DNA]</scope>
    <source>
        <strain evidence="14">G4</strain>
        <tissue evidence="14">Muscle</tissue>
    </source>
</reference>
<evidence type="ECO:0000259" key="13">
    <source>
        <dbReference type="Pfam" id="PF14775"/>
    </source>
</evidence>
<evidence type="ECO:0000256" key="10">
    <source>
        <dbReference type="SAM" id="Coils"/>
    </source>
</evidence>
<evidence type="ECO:0000256" key="11">
    <source>
        <dbReference type="SAM" id="MobiDB-lite"/>
    </source>
</evidence>
<keyword evidence="15" id="KW-1185">Reference proteome</keyword>
<feature type="compositionally biased region" description="Polar residues" evidence="11">
    <location>
        <begin position="1"/>
        <end position="11"/>
    </location>
</feature>
<keyword evidence="7" id="KW-0966">Cell projection</keyword>
<feature type="coiled-coil region" evidence="10">
    <location>
        <begin position="98"/>
        <end position="130"/>
    </location>
</feature>
<gene>
    <name evidence="14" type="ORF">ACEWY4_022029</name>
</gene>
<dbReference type="InterPro" id="IPR039505">
    <property type="entry name" value="DRC1/2_N"/>
</dbReference>
<dbReference type="InterPro" id="IPR039750">
    <property type="entry name" value="DRC1/DRC2"/>
</dbReference>
<keyword evidence="5 10" id="KW-0175">Coiled coil</keyword>
<comment type="function">
    <text evidence="9">Component of the nexin-dynein regulatory complex (N-DRC) a key regulator of ciliary/flagellar motility which maintains the alignment and integrity of the distal axoneme and regulates microtubule sliding in motile axonemes. Plays a critical role in the assembly of N-DRC and also stabilizes the assembly of multiple inner dynein arms and radial spokes. Coassembles with CCDC65/DRC2 to form a central scaffold needed for assembly of the N-DRC and its attachment to the outer doublet microtubules.</text>
</comment>
<dbReference type="InterPro" id="IPR029440">
    <property type="entry name" value="DRC1_C"/>
</dbReference>
<evidence type="ECO:0000256" key="1">
    <source>
        <dbReference type="ARBA" id="ARBA00004611"/>
    </source>
</evidence>
<evidence type="ECO:0000256" key="2">
    <source>
        <dbReference type="ARBA" id="ARBA00009688"/>
    </source>
</evidence>
<proteinExistence type="inferred from homology"/>
<evidence type="ECO:0000256" key="4">
    <source>
        <dbReference type="ARBA" id="ARBA00022846"/>
    </source>
</evidence>
<organism evidence="14 15">
    <name type="scientific">Coilia grayii</name>
    <name type="common">Gray's grenadier anchovy</name>
    <dbReference type="NCBI Taxonomy" id="363190"/>
    <lineage>
        <taxon>Eukaryota</taxon>
        <taxon>Metazoa</taxon>
        <taxon>Chordata</taxon>
        <taxon>Craniata</taxon>
        <taxon>Vertebrata</taxon>
        <taxon>Euteleostomi</taxon>
        <taxon>Actinopterygii</taxon>
        <taxon>Neopterygii</taxon>
        <taxon>Teleostei</taxon>
        <taxon>Clupei</taxon>
        <taxon>Clupeiformes</taxon>
        <taxon>Clupeoidei</taxon>
        <taxon>Engraulidae</taxon>
        <taxon>Coilinae</taxon>
        <taxon>Coilia</taxon>
    </lineage>
</organism>
<dbReference type="PANTHER" id="PTHR21625:SF1">
    <property type="entry name" value="DYNEIN REGULATORY COMPLEX PROTEIN 1"/>
    <property type="match status" value="1"/>
</dbReference>
<keyword evidence="4" id="KW-0282">Flagellum</keyword>
<comment type="similarity">
    <text evidence="2">Belongs to the DRC1 family.</text>
</comment>
<sequence>MSQNGNNQQNAEIPVPSVLSQNQEERIAARRLRIAARIEAKKRSEQGEDSGQKVEDKEETKSQLQVELSERRIQKLKIDGTELVSNIQVAADARESQRRDEQEEERRLRLEKLEAEAKSSLEKFEEISKKWSEAKVREIPQQLRDALKSQSQLCATLLEDKNKLIHDLQKELKVSDDRYVRDLKRQADEVDLMVERMEEQIKTLIKSYRVELQEIESAFEQETRALLEGNLQAWEQMRKDRGNKELENLRQRISRVEEFEGLLQKLRVEDAEEYNMIKSKLESDVQVLQQQLQQMKATYQLNQEKLEYNFQVLKKRDEENTITKSQQKRKITRLQDILNNVKIKCASQEKQSREENQSQTEDYRRIMQQYKHMQKKMRRFAVIDAQKFEEVWRMNEEEVKALVSRALEIDRLIHQQQLGLEWVAPPLPFMQRSGPVRTHPQAHSSALQSVTSMLGRQGEEEEKGRMEEESTIRAEEGPSSEDVVSGSEAGGTGSGAEKPRRVSQKTVKRLLELLCDEAGFLIESKLLKLLTPLEKNEQSLMKLDSIFSAMGLEHEEDVYQLAEFFVRFKKEQAQEQEERGAAGGQDESTEDEDLIHPNDVLKTLKAFTAQHCKARCVASQGSGQGSVSVSMARSVGVDAQYWESMASVISPAKVIVWNSLEKALEKYHTVLTERSKLLVDTQKLRQQNSELKMLLHQYVNSRVNAELEVPPTQVMQIVRNDTFNGQSVPRTMKR</sequence>
<keyword evidence="6" id="KW-0969">Cilium</keyword>
<feature type="domain" description="Dynein regulatory complex protein 1 C-terminal" evidence="13">
    <location>
        <begin position="640"/>
        <end position="699"/>
    </location>
</feature>
<dbReference type="GO" id="GO:0035082">
    <property type="term" value="P:axoneme assembly"/>
    <property type="evidence" value="ECO:0007669"/>
    <property type="project" value="UniProtKB-ARBA"/>
</dbReference>
<dbReference type="Pfam" id="PF14772">
    <property type="entry name" value="NYD-SP28"/>
    <property type="match status" value="1"/>
</dbReference>
<feature type="compositionally biased region" description="Polar residues" evidence="11">
    <location>
        <begin position="441"/>
        <end position="454"/>
    </location>
</feature>
<dbReference type="GO" id="GO:0065003">
    <property type="term" value="P:protein-containing complex assembly"/>
    <property type="evidence" value="ECO:0007669"/>
    <property type="project" value="UniProtKB-ARBA"/>
</dbReference>
<evidence type="ECO:0000256" key="5">
    <source>
        <dbReference type="ARBA" id="ARBA00023054"/>
    </source>
</evidence>
<feature type="region of interest" description="Disordered" evidence="11">
    <location>
        <begin position="433"/>
        <end position="502"/>
    </location>
</feature>
<feature type="compositionally biased region" description="Basic and acidic residues" evidence="11">
    <location>
        <begin position="39"/>
        <end position="61"/>
    </location>
</feature>